<dbReference type="Proteomes" id="UP001168821">
    <property type="component" value="Unassembled WGS sequence"/>
</dbReference>
<feature type="region of interest" description="Disordered" evidence="1">
    <location>
        <begin position="228"/>
        <end position="263"/>
    </location>
</feature>
<dbReference type="AlphaFoldDB" id="A0AA38HG07"/>
<accession>A0AA38HG07</accession>
<feature type="compositionally biased region" description="Basic and acidic residues" evidence="1">
    <location>
        <begin position="182"/>
        <end position="204"/>
    </location>
</feature>
<evidence type="ECO:0000313" key="3">
    <source>
        <dbReference type="Proteomes" id="UP001168821"/>
    </source>
</evidence>
<comment type="caution">
    <text evidence="2">The sequence shown here is derived from an EMBL/GenBank/DDBJ whole genome shotgun (WGS) entry which is preliminary data.</text>
</comment>
<protein>
    <submittedName>
        <fullName evidence="2">Uncharacterized protein</fullName>
    </submittedName>
</protein>
<evidence type="ECO:0000313" key="2">
    <source>
        <dbReference type="EMBL" id="KAJ3615784.1"/>
    </source>
</evidence>
<dbReference type="EMBL" id="JALNTZ010003895">
    <property type="protein sequence ID" value="KAJ3615784.1"/>
    <property type="molecule type" value="Genomic_DNA"/>
</dbReference>
<sequence>MSCPICSFKIQPPPLYNKLFNHFTQEHNCSRRKNPTASSVFSKKTSHSGSVTTLRPPRTEPSSRLANILLAMSSLAPQEENYDSLLNNLDSVDLDGIETIEDVLLDDRQEDGVEWSELSPEINSLSLSSRRSHWPLNPDSTFSNSHADDYEVDEYEYIINEREVSGEFYNSANESVYDGTESEAHTDEERHTREAPPHNLYHKDPSTLCGSDSSHSISYSYIRTDLPHPTSKESSVSVNEEMPQLKVYGRKGKGPQSYSKAKIDSNEKSNVKFSELQTSRQNLEELFLKPLFVQQLLLSTLLESNATKGN</sequence>
<reference evidence="2" key="1">
    <citation type="journal article" date="2023" name="G3 (Bethesda)">
        <title>Whole genome assemblies of Zophobas morio and Tenebrio molitor.</title>
        <authorList>
            <person name="Kaur S."/>
            <person name="Stinson S.A."/>
            <person name="diCenzo G.C."/>
        </authorList>
    </citation>
    <scope>NUCLEOTIDE SEQUENCE</scope>
    <source>
        <strain evidence="2">QUZm001</strain>
    </source>
</reference>
<name>A0AA38HG07_9CUCU</name>
<feature type="compositionally biased region" description="Polar residues" evidence="1">
    <location>
        <begin position="35"/>
        <end position="53"/>
    </location>
</feature>
<organism evidence="2 3">
    <name type="scientific">Zophobas morio</name>
    <dbReference type="NCBI Taxonomy" id="2755281"/>
    <lineage>
        <taxon>Eukaryota</taxon>
        <taxon>Metazoa</taxon>
        <taxon>Ecdysozoa</taxon>
        <taxon>Arthropoda</taxon>
        <taxon>Hexapoda</taxon>
        <taxon>Insecta</taxon>
        <taxon>Pterygota</taxon>
        <taxon>Neoptera</taxon>
        <taxon>Endopterygota</taxon>
        <taxon>Coleoptera</taxon>
        <taxon>Polyphaga</taxon>
        <taxon>Cucujiformia</taxon>
        <taxon>Tenebrionidae</taxon>
        <taxon>Zophobas</taxon>
    </lineage>
</organism>
<feature type="region of interest" description="Disordered" evidence="1">
    <location>
        <begin position="175"/>
        <end position="204"/>
    </location>
</feature>
<evidence type="ECO:0000256" key="1">
    <source>
        <dbReference type="SAM" id="MobiDB-lite"/>
    </source>
</evidence>
<gene>
    <name evidence="2" type="ORF">Zmor_012303</name>
</gene>
<keyword evidence="3" id="KW-1185">Reference proteome</keyword>
<proteinExistence type="predicted"/>
<feature type="region of interest" description="Disordered" evidence="1">
    <location>
        <begin position="31"/>
        <end position="60"/>
    </location>
</feature>